<comment type="caution">
    <text evidence="2">The sequence shown here is derived from an EMBL/GenBank/DDBJ whole genome shotgun (WGS) entry which is preliminary data.</text>
</comment>
<feature type="compositionally biased region" description="Acidic residues" evidence="1">
    <location>
        <begin position="178"/>
        <end position="200"/>
    </location>
</feature>
<evidence type="ECO:0000256" key="1">
    <source>
        <dbReference type="SAM" id="MobiDB-lite"/>
    </source>
</evidence>
<accession>A0A8H6HB17</accession>
<keyword evidence="3" id="KW-1185">Reference proteome</keyword>
<name>A0A8H6HB17_9AGAR</name>
<reference evidence="2 3" key="1">
    <citation type="submission" date="2020-07" db="EMBL/GenBank/DDBJ databases">
        <title>Comparative genomics of pyrophilous fungi reveals a link between fire events and developmental genes.</title>
        <authorList>
            <consortium name="DOE Joint Genome Institute"/>
            <person name="Steindorff A.S."/>
            <person name="Carver A."/>
            <person name="Calhoun S."/>
            <person name="Stillman K."/>
            <person name="Liu H."/>
            <person name="Lipzen A."/>
            <person name="Pangilinan J."/>
            <person name="Labutti K."/>
            <person name="Bruns T.D."/>
            <person name="Grigoriev I.V."/>
        </authorList>
    </citation>
    <scope>NUCLEOTIDE SEQUENCE [LARGE SCALE GENOMIC DNA]</scope>
    <source>
        <strain evidence="2 3">CBS 144469</strain>
    </source>
</reference>
<evidence type="ECO:0000313" key="2">
    <source>
        <dbReference type="EMBL" id="KAF6743155.1"/>
    </source>
</evidence>
<proteinExistence type="predicted"/>
<dbReference type="AlphaFoldDB" id="A0A8H6HB17"/>
<evidence type="ECO:0000313" key="3">
    <source>
        <dbReference type="Proteomes" id="UP000521943"/>
    </source>
</evidence>
<dbReference type="EMBL" id="JACGCI010000157">
    <property type="protein sequence ID" value="KAF6743155.1"/>
    <property type="molecule type" value="Genomic_DNA"/>
</dbReference>
<gene>
    <name evidence="2" type="ORF">DFP72DRAFT_1101960</name>
</gene>
<protein>
    <submittedName>
        <fullName evidence="2">Uncharacterized protein</fullName>
    </submittedName>
</protein>
<organism evidence="2 3">
    <name type="scientific">Ephemerocybe angulata</name>
    <dbReference type="NCBI Taxonomy" id="980116"/>
    <lineage>
        <taxon>Eukaryota</taxon>
        <taxon>Fungi</taxon>
        <taxon>Dikarya</taxon>
        <taxon>Basidiomycota</taxon>
        <taxon>Agaricomycotina</taxon>
        <taxon>Agaricomycetes</taxon>
        <taxon>Agaricomycetidae</taxon>
        <taxon>Agaricales</taxon>
        <taxon>Agaricineae</taxon>
        <taxon>Psathyrellaceae</taxon>
        <taxon>Ephemerocybe</taxon>
    </lineage>
</organism>
<dbReference type="Proteomes" id="UP000521943">
    <property type="component" value="Unassembled WGS sequence"/>
</dbReference>
<sequence length="429" mass="48102">MAALTGQPNPQFADEILELIFVEFQGVATARQCLSLGHLTHWARRKFMPPSQLIVLGKGRIAPDRKTGHDYVRYIVDEEDLGNFLEAAKNLHAVFTQSNTPHPSCAFGGIAHAIIDVLPTSAQRHTVTDILHYLPIHSLTLVTLNGVRRSLRSFVSRIGSDIRVLEFGIGIGGRTDFDTDEEDMLEEEESSGDEEVDDDESRLIPKLDFDTALVKFPQLRTLVIRTQWRLFGEFSPVRDMYQDHSLQLVHTLGKNSPKLQDIYLAYRHTHITMFSGRSVSRQREHFHRGAPGQEWELMIGLIFSCSRRSDYIPRVFGASFEKDVTLARLARAAAACPPSSPLILITVLLTSYTAVQESKGFSFKRDDLEHTMITAHENITNPHREAMHAADIACTRSSALAPPLAGLRRWAVQGRVTQERCSSPIAVVK</sequence>
<feature type="region of interest" description="Disordered" evidence="1">
    <location>
        <begin position="175"/>
        <end position="200"/>
    </location>
</feature>